<dbReference type="PRINTS" id="PR00455">
    <property type="entry name" value="HTHTETR"/>
</dbReference>
<dbReference type="PANTHER" id="PTHR30328:SF54">
    <property type="entry name" value="HTH-TYPE TRANSCRIPTIONAL REPRESSOR SCO4008"/>
    <property type="match status" value="1"/>
</dbReference>
<organism evidence="4 5">
    <name type="scientific">Pseudoteredinibacter isoporae</name>
    <dbReference type="NCBI Taxonomy" id="570281"/>
    <lineage>
        <taxon>Bacteria</taxon>
        <taxon>Pseudomonadati</taxon>
        <taxon>Pseudomonadota</taxon>
        <taxon>Gammaproteobacteria</taxon>
        <taxon>Cellvibrionales</taxon>
        <taxon>Cellvibrionaceae</taxon>
        <taxon>Pseudoteredinibacter</taxon>
    </lineage>
</organism>
<dbReference type="PROSITE" id="PS50977">
    <property type="entry name" value="HTH_TETR_2"/>
    <property type="match status" value="1"/>
</dbReference>
<comment type="caution">
    <text evidence="4">The sequence shown here is derived from an EMBL/GenBank/DDBJ whole genome shotgun (WGS) entry which is preliminary data.</text>
</comment>
<dbReference type="InParanoid" id="A0A7X0MXR5"/>
<dbReference type="PANTHER" id="PTHR30328">
    <property type="entry name" value="TRANSCRIPTIONAL REPRESSOR"/>
    <property type="match status" value="1"/>
</dbReference>
<accession>A0A7X0MXR5</accession>
<dbReference type="RefSeq" id="WP_166849086.1">
    <property type="nucleotide sequence ID" value="NZ_JAAONY010000001.1"/>
</dbReference>
<evidence type="ECO:0000256" key="2">
    <source>
        <dbReference type="PROSITE-ProRule" id="PRU00335"/>
    </source>
</evidence>
<feature type="domain" description="HTH tetR-type" evidence="3">
    <location>
        <begin position="12"/>
        <end position="72"/>
    </location>
</feature>
<name>A0A7X0MXR5_9GAMM</name>
<dbReference type="FunCoup" id="A0A7X0MXR5">
    <property type="interactions" value="160"/>
</dbReference>
<dbReference type="Proteomes" id="UP000528457">
    <property type="component" value="Unassembled WGS sequence"/>
</dbReference>
<dbReference type="Pfam" id="PF00440">
    <property type="entry name" value="TetR_N"/>
    <property type="match status" value="1"/>
</dbReference>
<proteinExistence type="predicted"/>
<dbReference type="SUPFAM" id="SSF46689">
    <property type="entry name" value="Homeodomain-like"/>
    <property type="match status" value="1"/>
</dbReference>
<dbReference type="EMBL" id="JACHHT010000001">
    <property type="protein sequence ID" value="MBB6521237.1"/>
    <property type="molecule type" value="Genomic_DNA"/>
</dbReference>
<evidence type="ECO:0000259" key="3">
    <source>
        <dbReference type="PROSITE" id="PS50977"/>
    </source>
</evidence>
<feature type="DNA-binding region" description="H-T-H motif" evidence="2">
    <location>
        <begin position="35"/>
        <end position="54"/>
    </location>
</feature>
<evidence type="ECO:0000313" key="5">
    <source>
        <dbReference type="Proteomes" id="UP000528457"/>
    </source>
</evidence>
<dbReference type="SUPFAM" id="SSF48498">
    <property type="entry name" value="Tetracyclin repressor-like, C-terminal domain"/>
    <property type="match status" value="1"/>
</dbReference>
<reference evidence="4 5" key="1">
    <citation type="submission" date="2020-08" db="EMBL/GenBank/DDBJ databases">
        <title>Genomic Encyclopedia of Type Strains, Phase IV (KMG-IV): sequencing the most valuable type-strain genomes for metagenomic binning, comparative biology and taxonomic classification.</title>
        <authorList>
            <person name="Goeker M."/>
        </authorList>
    </citation>
    <scope>NUCLEOTIDE SEQUENCE [LARGE SCALE GENOMIC DNA]</scope>
    <source>
        <strain evidence="4 5">DSM 22368</strain>
    </source>
</reference>
<dbReference type="GO" id="GO:0003677">
    <property type="term" value="F:DNA binding"/>
    <property type="evidence" value="ECO:0007669"/>
    <property type="project" value="UniProtKB-UniRule"/>
</dbReference>
<dbReference type="AlphaFoldDB" id="A0A7X0MXR5"/>
<keyword evidence="1 2" id="KW-0238">DNA-binding</keyword>
<dbReference type="InterPro" id="IPR009057">
    <property type="entry name" value="Homeodomain-like_sf"/>
</dbReference>
<evidence type="ECO:0000256" key="1">
    <source>
        <dbReference type="ARBA" id="ARBA00023125"/>
    </source>
</evidence>
<dbReference type="Gene3D" id="1.10.357.10">
    <property type="entry name" value="Tetracycline Repressor, domain 2"/>
    <property type="match status" value="1"/>
</dbReference>
<evidence type="ECO:0000313" key="4">
    <source>
        <dbReference type="EMBL" id="MBB6521237.1"/>
    </source>
</evidence>
<sequence length="206" mass="23403">MSKLHSVSSPNGDTKSRILAAAQKAFSETGFYGTSINSIAEAVNIKKPSLLHHFSSKEKLYGAVLEQVSNRLMTDLEHTMASTQDEKQQLLNVMDGFYRWSKEHPDEAILLLREMLDNPQRAASAHNWYLAPWLEQLVELIRQGQRSGLFTNVEPMAFLYNIIGAQHYFVVSLPTLKQILSAGDFKALLKQQREELLSLVKLRLFQ</sequence>
<protein>
    <submittedName>
        <fullName evidence="4">AcrR family transcriptional regulator</fullName>
    </submittedName>
</protein>
<gene>
    <name evidence="4" type="ORF">HNR48_001515</name>
</gene>
<dbReference type="InterPro" id="IPR001647">
    <property type="entry name" value="HTH_TetR"/>
</dbReference>
<dbReference type="InterPro" id="IPR050109">
    <property type="entry name" value="HTH-type_TetR-like_transc_reg"/>
</dbReference>
<dbReference type="InterPro" id="IPR036271">
    <property type="entry name" value="Tet_transcr_reg_TetR-rel_C_sf"/>
</dbReference>
<keyword evidence="5" id="KW-1185">Reference proteome</keyword>